<dbReference type="EMBL" id="MTYJ01000079">
    <property type="protein sequence ID" value="OQV16037.1"/>
    <property type="molecule type" value="Genomic_DNA"/>
</dbReference>
<name>A0A1W0WLJ6_HYPEX</name>
<keyword evidence="3" id="KW-1185">Reference proteome</keyword>
<evidence type="ECO:0000313" key="3">
    <source>
        <dbReference type="Proteomes" id="UP000192578"/>
    </source>
</evidence>
<dbReference type="Proteomes" id="UP000192578">
    <property type="component" value="Unassembled WGS sequence"/>
</dbReference>
<evidence type="ECO:0000256" key="1">
    <source>
        <dbReference type="SAM" id="SignalP"/>
    </source>
</evidence>
<feature type="chain" id="PRO_5012167294" description="Protein TsetseEP domain-containing protein" evidence="1">
    <location>
        <begin position="20"/>
        <end position="238"/>
    </location>
</feature>
<evidence type="ECO:0008006" key="4">
    <source>
        <dbReference type="Google" id="ProtNLM"/>
    </source>
</evidence>
<dbReference type="AlphaFoldDB" id="A0A1W0WLJ6"/>
<sequence>MKSTAIVFILALVVTSSCAAFLETRRHGADVSDLHFLACKDVPGTSRAEKSANFFHCYYSTAQTHARGSLSGSYPDNYLPAQDAASWIVPYYMHYADNITNVAAKARYDAAITAAKAVYDAANEAVDIKFSTAIDAALNEFNVTLNTVMSKVLGVVQNLQVCVSKPNAACLTDAINKEAAMAVQVLTAQNTAASAQFLSTKAALMERAAAEKVYVAAVDAATNALNEADAGNTPEKKV</sequence>
<feature type="signal peptide" evidence="1">
    <location>
        <begin position="1"/>
        <end position="19"/>
    </location>
</feature>
<evidence type="ECO:0000313" key="2">
    <source>
        <dbReference type="EMBL" id="OQV16037.1"/>
    </source>
</evidence>
<proteinExistence type="predicted"/>
<organism evidence="2 3">
    <name type="scientific">Hypsibius exemplaris</name>
    <name type="common">Freshwater tardigrade</name>
    <dbReference type="NCBI Taxonomy" id="2072580"/>
    <lineage>
        <taxon>Eukaryota</taxon>
        <taxon>Metazoa</taxon>
        <taxon>Ecdysozoa</taxon>
        <taxon>Tardigrada</taxon>
        <taxon>Eutardigrada</taxon>
        <taxon>Parachela</taxon>
        <taxon>Hypsibioidea</taxon>
        <taxon>Hypsibiidae</taxon>
        <taxon>Hypsibius</taxon>
    </lineage>
</organism>
<dbReference type="PROSITE" id="PS51257">
    <property type="entry name" value="PROKAR_LIPOPROTEIN"/>
    <property type="match status" value="1"/>
</dbReference>
<protein>
    <recommendedName>
        <fullName evidence="4">Protein TsetseEP domain-containing protein</fullName>
    </recommendedName>
</protein>
<reference evidence="3" key="1">
    <citation type="submission" date="2017-01" db="EMBL/GenBank/DDBJ databases">
        <title>Comparative genomics of anhydrobiosis in the tardigrade Hypsibius dujardini.</title>
        <authorList>
            <person name="Yoshida Y."/>
            <person name="Koutsovoulos G."/>
            <person name="Laetsch D."/>
            <person name="Stevens L."/>
            <person name="Kumar S."/>
            <person name="Horikawa D."/>
            <person name="Ishino K."/>
            <person name="Komine S."/>
            <person name="Tomita M."/>
            <person name="Blaxter M."/>
            <person name="Arakawa K."/>
        </authorList>
    </citation>
    <scope>NUCLEOTIDE SEQUENCE [LARGE SCALE GENOMIC DNA]</scope>
    <source>
        <strain evidence="3">Z151</strain>
    </source>
</reference>
<keyword evidence="1" id="KW-0732">Signal</keyword>
<accession>A0A1W0WLJ6</accession>
<comment type="caution">
    <text evidence="2">The sequence shown here is derived from an EMBL/GenBank/DDBJ whole genome shotgun (WGS) entry which is preliminary data.</text>
</comment>
<gene>
    <name evidence="2" type="ORF">BV898_09807</name>
</gene>